<comment type="caution">
    <text evidence="1">The sequence shown here is derived from an EMBL/GenBank/DDBJ whole genome shotgun (WGS) entry which is preliminary data.</text>
</comment>
<evidence type="ECO:0000313" key="1">
    <source>
        <dbReference type="EMBL" id="KAI3780728.1"/>
    </source>
</evidence>
<protein>
    <submittedName>
        <fullName evidence="1">Uncharacterized protein</fullName>
    </submittedName>
</protein>
<keyword evidence="2" id="KW-1185">Reference proteome</keyword>
<reference evidence="1 2" key="2">
    <citation type="journal article" date="2022" name="Mol. Ecol. Resour.">
        <title>The genomes of chicory, endive, great burdock and yacon provide insights into Asteraceae paleo-polyploidization history and plant inulin production.</title>
        <authorList>
            <person name="Fan W."/>
            <person name="Wang S."/>
            <person name="Wang H."/>
            <person name="Wang A."/>
            <person name="Jiang F."/>
            <person name="Liu H."/>
            <person name="Zhao H."/>
            <person name="Xu D."/>
            <person name="Zhang Y."/>
        </authorList>
    </citation>
    <scope>NUCLEOTIDE SEQUENCE [LARGE SCALE GENOMIC DNA]</scope>
    <source>
        <strain evidence="2">cv. Punajuju</strain>
        <tissue evidence="1">Leaves</tissue>
    </source>
</reference>
<dbReference type="EMBL" id="CM042010">
    <property type="protein sequence ID" value="KAI3780728.1"/>
    <property type="molecule type" value="Genomic_DNA"/>
</dbReference>
<reference evidence="2" key="1">
    <citation type="journal article" date="2022" name="Mol. Ecol. Resour.">
        <title>The genomes of chicory, endive, great burdock and yacon provide insights into Asteraceae palaeo-polyploidization history and plant inulin production.</title>
        <authorList>
            <person name="Fan W."/>
            <person name="Wang S."/>
            <person name="Wang H."/>
            <person name="Wang A."/>
            <person name="Jiang F."/>
            <person name="Liu H."/>
            <person name="Zhao H."/>
            <person name="Xu D."/>
            <person name="Zhang Y."/>
        </authorList>
    </citation>
    <scope>NUCLEOTIDE SEQUENCE [LARGE SCALE GENOMIC DNA]</scope>
    <source>
        <strain evidence="2">cv. Punajuju</strain>
    </source>
</reference>
<dbReference type="Proteomes" id="UP001055811">
    <property type="component" value="Linkage Group LG02"/>
</dbReference>
<gene>
    <name evidence="1" type="ORF">L2E82_10716</name>
</gene>
<proteinExistence type="predicted"/>
<organism evidence="1 2">
    <name type="scientific">Cichorium intybus</name>
    <name type="common">Chicory</name>
    <dbReference type="NCBI Taxonomy" id="13427"/>
    <lineage>
        <taxon>Eukaryota</taxon>
        <taxon>Viridiplantae</taxon>
        <taxon>Streptophyta</taxon>
        <taxon>Embryophyta</taxon>
        <taxon>Tracheophyta</taxon>
        <taxon>Spermatophyta</taxon>
        <taxon>Magnoliopsida</taxon>
        <taxon>eudicotyledons</taxon>
        <taxon>Gunneridae</taxon>
        <taxon>Pentapetalae</taxon>
        <taxon>asterids</taxon>
        <taxon>campanulids</taxon>
        <taxon>Asterales</taxon>
        <taxon>Asteraceae</taxon>
        <taxon>Cichorioideae</taxon>
        <taxon>Cichorieae</taxon>
        <taxon>Cichoriinae</taxon>
        <taxon>Cichorium</taxon>
    </lineage>
</organism>
<evidence type="ECO:0000313" key="2">
    <source>
        <dbReference type="Proteomes" id="UP001055811"/>
    </source>
</evidence>
<accession>A0ACB9GB64</accession>
<name>A0ACB9GB64_CICIN</name>
<sequence length="68" mass="7763">MTTTARLTVIPSICMTSAHTHTHTQTITEHPFISFLERELLFFRLSSLQLSNISLTFSSLFFTSSRLN</sequence>